<evidence type="ECO:0000256" key="6">
    <source>
        <dbReference type="ARBA" id="ARBA00023136"/>
    </source>
</evidence>
<feature type="transmembrane region" description="Helical" evidence="8">
    <location>
        <begin position="31"/>
        <end position="50"/>
    </location>
</feature>
<feature type="transmembrane region" description="Helical" evidence="8">
    <location>
        <begin position="153"/>
        <end position="171"/>
    </location>
</feature>
<comment type="similarity">
    <text evidence="2">Belongs to the CPA3 antiporters (TC 2.A.63) subunit B family.</text>
</comment>
<dbReference type="Pfam" id="PF04039">
    <property type="entry name" value="MnhB"/>
    <property type="match status" value="1"/>
</dbReference>
<protein>
    <recommendedName>
        <fullName evidence="9">Na+/H+ antiporter MnhB subunit-related protein domain-containing protein</fullName>
    </recommendedName>
</protein>
<feature type="transmembrane region" description="Helical" evidence="8">
    <location>
        <begin position="127"/>
        <end position="147"/>
    </location>
</feature>
<dbReference type="AlphaFoldDB" id="A0A9D1UT56"/>
<evidence type="ECO:0000256" key="8">
    <source>
        <dbReference type="SAM" id="Phobius"/>
    </source>
</evidence>
<evidence type="ECO:0000256" key="3">
    <source>
        <dbReference type="ARBA" id="ARBA00022475"/>
    </source>
</evidence>
<evidence type="ECO:0000313" key="10">
    <source>
        <dbReference type="EMBL" id="HIW99922.1"/>
    </source>
</evidence>
<comment type="subcellular location">
    <subcellularLocation>
        <location evidence="1">Cell membrane</location>
        <topology evidence="1">Multi-pass membrane protein</topology>
    </subcellularLocation>
</comment>
<gene>
    <name evidence="10" type="ORF">H9871_07230</name>
</gene>
<keyword evidence="4 8" id="KW-0812">Transmembrane</keyword>
<feature type="domain" description="Na+/H+ antiporter MnhB subunit-related protein" evidence="9">
    <location>
        <begin position="127"/>
        <end position="238"/>
    </location>
</feature>
<feature type="transmembrane region" description="Helical" evidence="8">
    <location>
        <begin position="215"/>
        <end position="242"/>
    </location>
</feature>
<sequence>PERRSEDGPLDEDRPAHRTASADRRILRLRAGLGLLAGAATAMVTAAAWLRAEQELPTWTTGLEGSIEETGVSHEVTGVLLAFRAYDTLLESAVLLFAAVAVLALGQGRGLDHVQRSRSSPASVLPWMARWIAPLVLLTGLWLLFAGSSDSGGAFQSGAVLSALLILLRTAQVPLDGLLRYALRPALVLGVVVFILVGLIGPLTGDAWLSWGDQWSFALILTVEITLTLGIAVALFVVYLGLESPAEDDGPYQHPAGNTSRDQLAGEGA</sequence>
<evidence type="ECO:0000259" key="9">
    <source>
        <dbReference type="Pfam" id="PF04039"/>
    </source>
</evidence>
<dbReference type="PANTHER" id="PTHR33932:SF4">
    <property type="entry name" value="NA(+)_H(+) ANTIPORTER SUBUNIT B"/>
    <property type="match status" value="1"/>
</dbReference>
<evidence type="ECO:0000256" key="7">
    <source>
        <dbReference type="SAM" id="MobiDB-lite"/>
    </source>
</evidence>
<reference evidence="10" key="2">
    <citation type="submission" date="2021-04" db="EMBL/GenBank/DDBJ databases">
        <authorList>
            <person name="Gilroy R."/>
        </authorList>
    </citation>
    <scope>NUCLEOTIDE SEQUENCE</scope>
    <source>
        <strain evidence="10">ChiHejej3B27-3195</strain>
    </source>
</reference>
<dbReference type="Proteomes" id="UP000824151">
    <property type="component" value="Unassembled WGS sequence"/>
</dbReference>
<feature type="transmembrane region" description="Helical" evidence="8">
    <location>
        <begin position="183"/>
        <end position="203"/>
    </location>
</feature>
<dbReference type="PANTHER" id="PTHR33932">
    <property type="entry name" value="NA(+)/H(+) ANTIPORTER SUBUNIT B"/>
    <property type="match status" value="1"/>
</dbReference>
<dbReference type="GO" id="GO:0005886">
    <property type="term" value="C:plasma membrane"/>
    <property type="evidence" value="ECO:0007669"/>
    <property type="project" value="UniProtKB-SubCell"/>
</dbReference>
<dbReference type="InterPro" id="IPR050622">
    <property type="entry name" value="CPA3_antiporter_subunitB"/>
</dbReference>
<evidence type="ECO:0000256" key="4">
    <source>
        <dbReference type="ARBA" id="ARBA00022692"/>
    </source>
</evidence>
<accession>A0A9D1UT56</accession>
<keyword evidence="5 8" id="KW-1133">Transmembrane helix</keyword>
<organism evidence="10 11">
    <name type="scientific">Candidatus Nesterenkonia stercoripullorum</name>
    <dbReference type="NCBI Taxonomy" id="2838701"/>
    <lineage>
        <taxon>Bacteria</taxon>
        <taxon>Bacillati</taxon>
        <taxon>Actinomycetota</taxon>
        <taxon>Actinomycetes</taxon>
        <taxon>Micrococcales</taxon>
        <taxon>Micrococcaceae</taxon>
        <taxon>Nesterenkonia</taxon>
    </lineage>
</organism>
<name>A0A9D1UT56_9MICC</name>
<keyword evidence="3" id="KW-1003">Cell membrane</keyword>
<feature type="transmembrane region" description="Helical" evidence="8">
    <location>
        <begin position="89"/>
        <end position="106"/>
    </location>
</feature>
<evidence type="ECO:0000256" key="1">
    <source>
        <dbReference type="ARBA" id="ARBA00004651"/>
    </source>
</evidence>
<feature type="non-terminal residue" evidence="10">
    <location>
        <position position="1"/>
    </location>
</feature>
<keyword evidence="6 8" id="KW-0472">Membrane</keyword>
<evidence type="ECO:0000256" key="2">
    <source>
        <dbReference type="ARBA" id="ARBA00009425"/>
    </source>
</evidence>
<reference evidence="10" key="1">
    <citation type="journal article" date="2021" name="PeerJ">
        <title>Extensive microbial diversity within the chicken gut microbiome revealed by metagenomics and culture.</title>
        <authorList>
            <person name="Gilroy R."/>
            <person name="Ravi A."/>
            <person name="Getino M."/>
            <person name="Pursley I."/>
            <person name="Horton D.L."/>
            <person name="Alikhan N.F."/>
            <person name="Baker D."/>
            <person name="Gharbi K."/>
            <person name="Hall N."/>
            <person name="Watson M."/>
            <person name="Adriaenssens E.M."/>
            <person name="Foster-Nyarko E."/>
            <person name="Jarju S."/>
            <person name="Secka A."/>
            <person name="Antonio M."/>
            <person name="Oren A."/>
            <person name="Chaudhuri R.R."/>
            <person name="La Ragione R."/>
            <person name="Hildebrand F."/>
            <person name="Pallen M.J."/>
        </authorList>
    </citation>
    <scope>NUCLEOTIDE SEQUENCE</scope>
    <source>
        <strain evidence="10">ChiHejej3B27-3195</strain>
    </source>
</reference>
<evidence type="ECO:0000313" key="11">
    <source>
        <dbReference type="Proteomes" id="UP000824151"/>
    </source>
</evidence>
<proteinExistence type="inferred from homology"/>
<feature type="region of interest" description="Disordered" evidence="7">
    <location>
        <begin position="248"/>
        <end position="269"/>
    </location>
</feature>
<dbReference type="EMBL" id="DXGD01000268">
    <property type="protein sequence ID" value="HIW99922.1"/>
    <property type="molecule type" value="Genomic_DNA"/>
</dbReference>
<comment type="caution">
    <text evidence="10">The sequence shown here is derived from an EMBL/GenBank/DDBJ whole genome shotgun (WGS) entry which is preliminary data.</text>
</comment>
<dbReference type="InterPro" id="IPR007182">
    <property type="entry name" value="MnhB"/>
</dbReference>
<evidence type="ECO:0000256" key="5">
    <source>
        <dbReference type="ARBA" id="ARBA00022989"/>
    </source>
</evidence>